<keyword evidence="1" id="KW-0812">Transmembrane</keyword>
<evidence type="ECO:0000313" key="2">
    <source>
        <dbReference type="EMBL" id="KAK3774566.1"/>
    </source>
</evidence>
<comment type="caution">
    <text evidence="2">The sequence shown here is derived from an EMBL/GenBank/DDBJ whole genome shotgun (WGS) entry which is preliminary data.</text>
</comment>
<keyword evidence="1" id="KW-1133">Transmembrane helix</keyword>
<evidence type="ECO:0000256" key="1">
    <source>
        <dbReference type="SAM" id="Phobius"/>
    </source>
</evidence>
<gene>
    <name evidence="2" type="ORF">RRG08_064911</name>
</gene>
<accession>A0AAE0ZTC5</accession>
<reference evidence="2" key="1">
    <citation type="journal article" date="2023" name="G3 (Bethesda)">
        <title>A reference genome for the long-term kleptoplast-retaining sea slug Elysia crispata morphotype clarki.</title>
        <authorList>
            <person name="Eastman K.E."/>
            <person name="Pendleton A.L."/>
            <person name="Shaikh M.A."/>
            <person name="Suttiyut T."/>
            <person name="Ogas R."/>
            <person name="Tomko P."/>
            <person name="Gavelis G."/>
            <person name="Widhalm J.R."/>
            <person name="Wisecaver J.H."/>
        </authorList>
    </citation>
    <scope>NUCLEOTIDE SEQUENCE</scope>
    <source>
        <strain evidence="2">ECLA1</strain>
    </source>
</reference>
<dbReference type="AlphaFoldDB" id="A0AAE0ZTC5"/>
<keyword evidence="3" id="KW-1185">Reference proteome</keyword>
<organism evidence="2 3">
    <name type="scientific">Elysia crispata</name>
    <name type="common">lettuce slug</name>
    <dbReference type="NCBI Taxonomy" id="231223"/>
    <lineage>
        <taxon>Eukaryota</taxon>
        <taxon>Metazoa</taxon>
        <taxon>Spiralia</taxon>
        <taxon>Lophotrochozoa</taxon>
        <taxon>Mollusca</taxon>
        <taxon>Gastropoda</taxon>
        <taxon>Heterobranchia</taxon>
        <taxon>Euthyneura</taxon>
        <taxon>Panpulmonata</taxon>
        <taxon>Sacoglossa</taxon>
        <taxon>Placobranchoidea</taxon>
        <taxon>Plakobranchidae</taxon>
        <taxon>Elysia</taxon>
    </lineage>
</organism>
<proteinExistence type="predicted"/>
<feature type="non-terminal residue" evidence="2">
    <location>
        <position position="67"/>
    </location>
</feature>
<dbReference type="Proteomes" id="UP001283361">
    <property type="component" value="Unassembled WGS sequence"/>
</dbReference>
<keyword evidence="1" id="KW-0472">Membrane</keyword>
<evidence type="ECO:0000313" key="3">
    <source>
        <dbReference type="Proteomes" id="UP001283361"/>
    </source>
</evidence>
<sequence>LEHVEKAVNQGTQGPIAIKNAHKGTMAKDVQRYAVVTVLETYLSVIMSLVHVTWVVIQDIGAIYAPT</sequence>
<feature type="transmembrane region" description="Helical" evidence="1">
    <location>
        <begin position="33"/>
        <end position="57"/>
    </location>
</feature>
<protein>
    <submittedName>
        <fullName evidence="2">Uncharacterized protein</fullName>
    </submittedName>
</protein>
<name>A0AAE0ZTC5_9GAST</name>
<dbReference type="EMBL" id="JAWDGP010003400">
    <property type="protein sequence ID" value="KAK3774566.1"/>
    <property type="molecule type" value="Genomic_DNA"/>
</dbReference>
<feature type="non-terminal residue" evidence="2">
    <location>
        <position position="1"/>
    </location>
</feature>